<dbReference type="Gene3D" id="3.40.50.300">
    <property type="entry name" value="P-loop containing nucleotide triphosphate hydrolases"/>
    <property type="match status" value="4"/>
</dbReference>
<dbReference type="GO" id="GO:0000725">
    <property type="term" value="P:recombinational repair"/>
    <property type="evidence" value="ECO:0007669"/>
    <property type="project" value="TreeGrafter"/>
</dbReference>
<evidence type="ECO:0000256" key="6">
    <source>
        <dbReference type="ARBA" id="ARBA00022839"/>
    </source>
</evidence>
<keyword evidence="9" id="KW-0234">DNA repair</keyword>
<dbReference type="GO" id="GO:0004527">
    <property type="term" value="F:exonuclease activity"/>
    <property type="evidence" value="ECO:0007669"/>
    <property type="project" value="UniProtKB-KW"/>
</dbReference>
<evidence type="ECO:0000256" key="11">
    <source>
        <dbReference type="ARBA" id="ARBA00034617"/>
    </source>
</evidence>
<dbReference type="EMBL" id="UINC01001852">
    <property type="protein sequence ID" value="SUZ89936.1"/>
    <property type="molecule type" value="Genomic_DNA"/>
</dbReference>
<dbReference type="InterPro" id="IPR027417">
    <property type="entry name" value="P-loop_NTPase"/>
</dbReference>
<dbReference type="EC" id="5.6.2.4" evidence="12"/>
<evidence type="ECO:0000256" key="8">
    <source>
        <dbReference type="ARBA" id="ARBA00023125"/>
    </source>
</evidence>
<evidence type="ECO:0000256" key="9">
    <source>
        <dbReference type="ARBA" id="ARBA00023204"/>
    </source>
</evidence>
<dbReference type="PROSITE" id="PS51217">
    <property type="entry name" value="UVRD_HELICASE_CTER"/>
    <property type="match status" value="1"/>
</dbReference>
<reference evidence="16" key="1">
    <citation type="submission" date="2018-05" db="EMBL/GenBank/DDBJ databases">
        <authorList>
            <person name="Lanie J.A."/>
            <person name="Ng W.-L."/>
            <person name="Kazmierczak K.M."/>
            <person name="Andrzejewski T.M."/>
            <person name="Davidsen T.M."/>
            <person name="Wayne K.J."/>
            <person name="Tettelin H."/>
            <person name="Glass J.I."/>
            <person name="Rusch D."/>
            <person name="Podicherti R."/>
            <person name="Tsui H.-C.T."/>
            <person name="Winkler M.E."/>
        </authorList>
    </citation>
    <scope>NUCLEOTIDE SEQUENCE</scope>
</reference>
<evidence type="ECO:0000259" key="15">
    <source>
        <dbReference type="PROSITE" id="PS51217"/>
    </source>
</evidence>
<keyword evidence="6" id="KW-0269">Exonuclease</keyword>
<keyword evidence="10" id="KW-0413">Isomerase</keyword>
<evidence type="ECO:0000313" key="16">
    <source>
        <dbReference type="EMBL" id="SUZ89936.1"/>
    </source>
</evidence>
<evidence type="ECO:0000256" key="2">
    <source>
        <dbReference type="ARBA" id="ARBA00022741"/>
    </source>
</evidence>
<evidence type="ECO:0000256" key="5">
    <source>
        <dbReference type="ARBA" id="ARBA00022806"/>
    </source>
</evidence>
<gene>
    <name evidence="16" type="ORF">METZ01_LOCUS42790</name>
</gene>
<evidence type="ECO:0000256" key="13">
    <source>
        <dbReference type="ARBA" id="ARBA00048988"/>
    </source>
</evidence>
<keyword evidence="3" id="KW-0227">DNA damage</keyword>
<dbReference type="Gene3D" id="3.90.320.10">
    <property type="match status" value="1"/>
</dbReference>
<comment type="catalytic activity">
    <reaction evidence="13">
        <text>ATP + H2O = ADP + phosphate + H(+)</text>
        <dbReference type="Rhea" id="RHEA:13065"/>
        <dbReference type="ChEBI" id="CHEBI:15377"/>
        <dbReference type="ChEBI" id="CHEBI:15378"/>
        <dbReference type="ChEBI" id="CHEBI:30616"/>
        <dbReference type="ChEBI" id="CHEBI:43474"/>
        <dbReference type="ChEBI" id="CHEBI:456216"/>
        <dbReference type="EC" id="5.6.2.4"/>
    </reaction>
</comment>
<keyword evidence="8" id="KW-0238">DNA-binding</keyword>
<dbReference type="SUPFAM" id="SSF52980">
    <property type="entry name" value="Restriction endonuclease-like"/>
    <property type="match status" value="1"/>
</dbReference>
<evidence type="ECO:0000256" key="1">
    <source>
        <dbReference type="ARBA" id="ARBA00022722"/>
    </source>
</evidence>
<dbReference type="Pfam" id="PF12705">
    <property type="entry name" value="PDDEXK_1"/>
    <property type="match status" value="1"/>
</dbReference>
<dbReference type="GO" id="GO:0003677">
    <property type="term" value="F:DNA binding"/>
    <property type="evidence" value="ECO:0007669"/>
    <property type="project" value="UniProtKB-KW"/>
</dbReference>
<evidence type="ECO:0000256" key="3">
    <source>
        <dbReference type="ARBA" id="ARBA00022763"/>
    </source>
</evidence>
<keyword evidence="1" id="KW-0540">Nuclease</keyword>
<sequence length="1134" mass="127492">MTDSGEKKGTELADSSARSRIKEDLETNLLVEAGAGSGKTTELIERMVALVSEGEALVNEIAAVTFTRKAATELRDRFQGRLECLTRDEGSDSKEIVRERLVSALDDIDQVFIGTIHSFCARLLREHPLEVGLDPTFEQIPADERVRFESDFWDRYLERLVREADPILNELSNVNLNPSHIRDLFREVVKHPDVVFPHDTVETISVAEMADLRHKLEDIVETGWELIDEKEPKMGWDSLQKIIRNLHYTHEVAGWDEPSTLLDALSKLCSPTEINIVQNRWRDPGLAVEFRDRVREFADKNELAKRGAEFQNAHRYQLAMRIAIRGAQEFADYRRRIGRLDYQDLLGLSAELLRRSADARHQLGDKYRRILVDEFQDTDPLQTEILFLLASEPGVGGEAAEGDWRRDDPRPGALFLVGDPKQSIYRFRRADINLYSFVKDRFADFGSVLTLTMNFRSRPPITDFVNELFGKGSLFPGEGSEEQASFQPLNTWVSDSSAADGVYWYEIGHQPRNNRKLIAEEDAARLATWINSRLTAGERVPGDFMILTRDTKQLSVYAHALEEWGLPVQVTGAGVSAEKELQELQVLLECMIDPGNPIKVVAVLVGLFFGIDYEQMLQHQEDGGHFDVMEVHSIGHPMVIEALNKLNSWWRATATSPADIFISGVISELGILPYAAAGELGALRAGTLVYALEIVQATTLAGDASLPGVLRALRSAFAVTRVEAPLEPGRSGVIRLMNLHQAKGLEADVVVLADPAGARSRKPKLHVRRDEDGPASGYLKVMRGSRTLATAPDWDDNEETEKRFQEAEEVRLLYVAVTRAKSELLVARYPHNEQSPWLKLDPLLTKLDPEGQLMTADEPEPRAELSLKKEVIERDRKATTDRLSRSAKPSFEYRSVTRIVEKDEVISEESVATRPDEDDPVEISRGFSWGSVVHGALAAAAVDPPPELLRTICRDLLREYQRPLDDLGEPIELTELLQAVEAVRASELWTRAQEADKMMVEVPFAVQHKGIQAVGDSEGSKSRKKPASRSLTARQIDIFSTTEDPKMGNEPSVEEEETLLRVIEGVVDLAFREDGGWVIADYKTDLGTDPDFSSRIKTYRKQVDLYADAWARLTGDPVKERILFFTAQDRMESW</sequence>
<dbReference type="InterPro" id="IPR014017">
    <property type="entry name" value="DNA_helicase_UvrD-like_C"/>
</dbReference>
<proteinExistence type="predicted"/>
<feature type="domain" description="UvrD-like helicase C-terminal" evidence="15">
    <location>
        <begin position="459"/>
        <end position="744"/>
    </location>
</feature>
<dbReference type="Pfam" id="PF00580">
    <property type="entry name" value="UvrD-helicase"/>
    <property type="match status" value="1"/>
</dbReference>
<keyword evidence="4" id="KW-0378">Hydrolase</keyword>
<dbReference type="InterPro" id="IPR011604">
    <property type="entry name" value="PDDEXK-like_dom_sf"/>
</dbReference>
<dbReference type="SUPFAM" id="SSF52540">
    <property type="entry name" value="P-loop containing nucleoside triphosphate hydrolases"/>
    <property type="match status" value="1"/>
</dbReference>
<accession>A0A381RDR7</accession>
<comment type="catalytic activity">
    <reaction evidence="11">
        <text>Couples ATP hydrolysis with the unwinding of duplex DNA by translocating in the 3'-5' direction.</text>
        <dbReference type="EC" id="5.6.2.4"/>
    </reaction>
</comment>
<dbReference type="Pfam" id="PF13361">
    <property type="entry name" value="UvrD_C"/>
    <property type="match status" value="1"/>
</dbReference>
<dbReference type="InterPro" id="IPR014016">
    <property type="entry name" value="UvrD-like_ATP-bd"/>
</dbReference>
<evidence type="ECO:0000256" key="4">
    <source>
        <dbReference type="ARBA" id="ARBA00022801"/>
    </source>
</evidence>
<dbReference type="InterPro" id="IPR038726">
    <property type="entry name" value="PDDEXK_AddAB-type"/>
</dbReference>
<evidence type="ECO:0000259" key="14">
    <source>
        <dbReference type="PROSITE" id="PS51198"/>
    </source>
</evidence>
<name>A0A381RDR7_9ZZZZ</name>
<dbReference type="PANTHER" id="PTHR11070:SF2">
    <property type="entry name" value="ATP-DEPENDENT DNA HELICASE SRS2"/>
    <property type="match status" value="1"/>
</dbReference>
<evidence type="ECO:0000256" key="12">
    <source>
        <dbReference type="ARBA" id="ARBA00034808"/>
    </source>
</evidence>
<dbReference type="AlphaFoldDB" id="A0A381RDR7"/>
<keyword evidence="7" id="KW-0067">ATP-binding</keyword>
<evidence type="ECO:0000256" key="10">
    <source>
        <dbReference type="ARBA" id="ARBA00023235"/>
    </source>
</evidence>
<dbReference type="InterPro" id="IPR000212">
    <property type="entry name" value="DNA_helicase_UvrD/REP"/>
</dbReference>
<keyword evidence="5" id="KW-0347">Helicase</keyword>
<dbReference type="GO" id="GO:0005524">
    <property type="term" value="F:ATP binding"/>
    <property type="evidence" value="ECO:0007669"/>
    <property type="project" value="UniProtKB-KW"/>
</dbReference>
<feature type="domain" description="UvrD-like helicase ATP-binding" evidence="14">
    <location>
        <begin position="12"/>
        <end position="458"/>
    </location>
</feature>
<keyword evidence="2" id="KW-0547">Nucleotide-binding</keyword>
<dbReference type="PANTHER" id="PTHR11070">
    <property type="entry name" value="UVRD / RECB / PCRA DNA HELICASE FAMILY MEMBER"/>
    <property type="match status" value="1"/>
</dbReference>
<evidence type="ECO:0000256" key="7">
    <source>
        <dbReference type="ARBA" id="ARBA00022840"/>
    </source>
</evidence>
<dbReference type="GO" id="GO:0005829">
    <property type="term" value="C:cytosol"/>
    <property type="evidence" value="ECO:0007669"/>
    <property type="project" value="TreeGrafter"/>
</dbReference>
<dbReference type="PROSITE" id="PS51198">
    <property type="entry name" value="UVRD_HELICASE_ATP_BIND"/>
    <property type="match status" value="1"/>
</dbReference>
<protein>
    <recommendedName>
        <fullName evidence="12">DNA 3'-5' helicase</fullName>
        <ecNumber evidence="12">5.6.2.4</ecNumber>
    </recommendedName>
</protein>
<organism evidence="16">
    <name type="scientific">marine metagenome</name>
    <dbReference type="NCBI Taxonomy" id="408172"/>
    <lineage>
        <taxon>unclassified sequences</taxon>
        <taxon>metagenomes</taxon>
        <taxon>ecological metagenomes</taxon>
    </lineage>
</organism>
<dbReference type="InterPro" id="IPR011335">
    <property type="entry name" value="Restrct_endonuc-II-like"/>
</dbReference>
<dbReference type="GO" id="GO:0043138">
    <property type="term" value="F:3'-5' DNA helicase activity"/>
    <property type="evidence" value="ECO:0007669"/>
    <property type="project" value="UniProtKB-EC"/>
</dbReference>